<evidence type="ECO:0000313" key="2">
    <source>
        <dbReference type="EMBL" id="MFC4598783.1"/>
    </source>
</evidence>
<dbReference type="Pfam" id="PF07883">
    <property type="entry name" value="Cupin_2"/>
    <property type="match status" value="1"/>
</dbReference>
<dbReference type="InterPro" id="IPR011051">
    <property type="entry name" value="RmlC_Cupin_sf"/>
</dbReference>
<feature type="domain" description="Cupin type-2" evidence="1">
    <location>
        <begin position="55"/>
        <end position="115"/>
    </location>
</feature>
<dbReference type="PANTHER" id="PTHR36440">
    <property type="entry name" value="PUTATIVE (AFU_ORTHOLOGUE AFUA_8G07350)-RELATED"/>
    <property type="match status" value="1"/>
</dbReference>
<dbReference type="PANTHER" id="PTHR36440:SF1">
    <property type="entry name" value="PUTATIVE (AFU_ORTHOLOGUE AFUA_8G07350)-RELATED"/>
    <property type="match status" value="1"/>
</dbReference>
<dbReference type="InterPro" id="IPR053146">
    <property type="entry name" value="QDO-like"/>
</dbReference>
<dbReference type="InterPro" id="IPR013096">
    <property type="entry name" value="Cupin_2"/>
</dbReference>
<name>A0ABV9FC18_9BACL</name>
<comment type="caution">
    <text evidence="2">The sequence shown here is derived from an EMBL/GenBank/DDBJ whole genome shotgun (WGS) entry which is preliminary data.</text>
</comment>
<organism evidence="2 3">
    <name type="scientific">Cohnella hongkongensis</name>
    <dbReference type="NCBI Taxonomy" id="178337"/>
    <lineage>
        <taxon>Bacteria</taxon>
        <taxon>Bacillati</taxon>
        <taxon>Bacillota</taxon>
        <taxon>Bacilli</taxon>
        <taxon>Bacillales</taxon>
        <taxon>Paenibacillaceae</taxon>
        <taxon>Cohnella</taxon>
    </lineage>
</organism>
<dbReference type="Gene3D" id="2.60.120.10">
    <property type="entry name" value="Jelly Rolls"/>
    <property type="match status" value="1"/>
</dbReference>
<dbReference type="RefSeq" id="WP_378095377.1">
    <property type="nucleotide sequence ID" value="NZ_JBHSEP010000006.1"/>
</dbReference>
<dbReference type="EMBL" id="JBHSEP010000006">
    <property type="protein sequence ID" value="MFC4598783.1"/>
    <property type="molecule type" value="Genomic_DNA"/>
</dbReference>
<dbReference type="InterPro" id="IPR014710">
    <property type="entry name" value="RmlC-like_jellyroll"/>
</dbReference>
<gene>
    <name evidence="2" type="ORF">ACFO3S_11095</name>
</gene>
<accession>A0ABV9FC18</accession>
<evidence type="ECO:0000259" key="1">
    <source>
        <dbReference type="Pfam" id="PF07883"/>
    </source>
</evidence>
<proteinExistence type="predicted"/>
<protein>
    <submittedName>
        <fullName evidence="2">Cupin domain-containing protein</fullName>
    </submittedName>
</protein>
<keyword evidence="3" id="KW-1185">Reference proteome</keyword>
<dbReference type="Proteomes" id="UP001596028">
    <property type="component" value="Unassembled WGS sequence"/>
</dbReference>
<reference evidence="3" key="1">
    <citation type="journal article" date="2019" name="Int. J. Syst. Evol. Microbiol.">
        <title>The Global Catalogue of Microorganisms (GCM) 10K type strain sequencing project: providing services to taxonomists for standard genome sequencing and annotation.</title>
        <authorList>
            <consortium name="The Broad Institute Genomics Platform"/>
            <consortium name="The Broad Institute Genome Sequencing Center for Infectious Disease"/>
            <person name="Wu L."/>
            <person name="Ma J."/>
        </authorList>
    </citation>
    <scope>NUCLEOTIDE SEQUENCE [LARGE SCALE GENOMIC DNA]</scope>
    <source>
        <strain evidence="3">CCUG 49571</strain>
    </source>
</reference>
<sequence length="142" mass="15885">METSGRPSEQLMVYMPGTGRKYELGALTGIFYADTEETESRYCASSWWLEPLSEGPGPHAHEANEELFYVVEGIMTFQLGSEFVDAPQGSFIRIPAGMTHDFMNRTTARAGVFNVFIPGGFEPQMAKIVKWYEEQEGTDAAR</sequence>
<dbReference type="SUPFAM" id="SSF51182">
    <property type="entry name" value="RmlC-like cupins"/>
    <property type="match status" value="1"/>
</dbReference>
<evidence type="ECO:0000313" key="3">
    <source>
        <dbReference type="Proteomes" id="UP001596028"/>
    </source>
</evidence>